<name>A0A820QTH9_9BILA</name>
<comment type="caution">
    <text evidence="1">The sequence shown here is derived from an EMBL/GenBank/DDBJ whole genome shotgun (WGS) entry which is preliminary data.</text>
</comment>
<sequence>IFEQIFNLCTLHDLDPLLAKFLKFDTYEEAHLGPLDKNPDVQRVFQYKPRKRHQSIPDITSGQIIDAFIAFKDKHRRHERYNYNEFIAELLQQNQLHKKEELGIYCKSFPYLSEAK</sequence>
<gene>
    <name evidence="1" type="ORF">OXD698_LOCUS52953</name>
</gene>
<protein>
    <submittedName>
        <fullName evidence="1">Uncharacterized protein</fullName>
    </submittedName>
</protein>
<dbReference type="AlphaFoldDB" id="A0A820QTH9"/>
<dbReference type="Proteomes" id="UP000663844">
    <property type="component" value="Unassembled WGS sequence"/>
</dbReference>
<evidence type="ECO:0000313" key="1">
    <source>
        <dbReference type="EMBL" id="CAF4426324.1"/>
    </source>
</evidence>
<accession>A0A820QTH9</accession>
<dbReference type="EMBL" id="CAJOAZ010029582">
    <property type="protein sequence ID" value="CAF4426324.1"/>
    <property type="molecule type" value="Genomic_DNA"/>
</dbReference>
<feature type="non-terminal residue" evidence="1">
    <location>
        <position position="1"/>
    </location>
</feature>
<proteinExistence type="predicted"/>
<reference evidence="1" key="1">
    <citation type="submission" date="2021-02" db="EMBL/GenBank/DDBJ databases">
        <authorList>
            <person name="Nowell W R."/>
        </authorList>
    </citation>
    <scope>NUCLEOTIDE SEQUENCE</scope>
</reference>
<evidence type="ECO:0000313" key="2">
    <source>
        <dbReference type="Proteomes" id="UP000663844"/>
    </source>
</evidence>
<organism evidence="1 2">
    <name type="scientific">Adineta steineri</name>
    <dbReference type="NCBI Taxonomy" id="433720"/>
    <lineage>
        <taxon>Eukaryota</taxon>
        <taxon>Metazoa</taxon>
        <taxon>Spiralia</taxon>
        <taxon>Gnathifera</taxon>
        <taxon>Rotifera</taxon>
        <taxon>Eurotatoria</taxon>
        <taxon>Bdelloidea</taxon>
        <taxon>Adinetida</taxon>
        <taxon>Adinetidae</taxon>
        <taxon>Adineta</taxon>
    </lineage>
</organism>